<name>A0A941JTW9_9CHRO</name>
<dbReference type="EMBL" id="JADQBC010000140">
    <property type="protein sequence ID" value="MBR8829497.1"/>
    <property type="molecule type" value="Genomic_DNA"/>
</dbReference>
<proteinExistence type="predicted"/>
<comment type="caution">
    <text evidence="1">The sequence shown here is derived from an EMBL/GenBank/DDBJ whole genome shotgun (WGS) entry which is preliminary data.</text>
</comment>
<organism evidence="1 2">
    <name type="scientific">Gomphosphaeria aponina SAG 52.96 = DSM 107014</name>
    <dbReference type="NCBI Taxonomy" id="1521640"/>
    <lineage>
        <taxon>Bacteria</taxon>
        <taxon>Bacillati</taxon>
        <taxon>Cyanobacteriota</taxon>
        <taxon>Cyanophyceae</taxon>
        <taxon>Oscillatoriophycideae</taxon>
        <taxon>Chroococcales</taxon>
        <taxon>Gomphosphaeriaceae</taxon>
        <taxon>Gomphosphaeria</taxon>
    </lineage>
</organism>
<reference evidence="1" key="1">
    <citation type="submission" date="2021-02" db="EMBL/GenBank/DDBJ databases">
        <title>Metagenome analyses of Stigonema ocellatum DSM 106950, Chlorogloea purpurea SAG 13.99 and Gomphosphaeria aponina DSM 107014.</title>
        <authorList>
            <person name="Marter P."/>
            <person name="Huang S."/>
        </authorList>
    </citation>
    <scope>NUCLEOTIDE SEQUENCE</scope>
    <source>
        <strain evidence="1">JP213</strain>
    </source>
</reference>
<sequence>MINLKYIKKAIAYEYPNPIPPSTISTTARFNNSCQILLYMVAVEEEPVEEVLRQLVSESQNQRRLLFWDIVSGWSDNGSDKGSPMPALARIGNSNDQEQTIFVILITLKNPFQPTPTIAQLLIQFPYSA</sequence>
<dbReference type="AlphaFoldDB" id="A0A941JTW9"/>
<evidence type="ECO:0000313" key="2">
    <source>
        <dbReference type="Proteomes" id="UP000767446"/>
    </source>
</evidence>
<gene>
    <name evidence="1" type="ORF">DSM107014_16645</name>
</gene>
<protein>
    <submittedName>
        <fullName evidence="1">Uncharacterized protein</fullName>
    </submittedName>
</protein>
<evidence type="ECO:0000313" key="1">
    <source>
        <dbReference type="EMBL" id="MBR8829497.1"/>
    </source>
</evidence>
<dbReference type="Proteomes" id="UP000767446">
    <property type="component" value="Unassembled WGS sequence"/>
</dbReference>
<accession>A0A941JTW9</accession>